<dbReference type="PROSITE" id="PS51755">
    <property type="entry name" value="OMPR_PHOB"/>
    <property type="match status" value="1"/>
</dbReference>
<dbReference type="SUPFAM" id="SSF52172">
    <property type="entry name" value="CheY-like"/>
    <property type="match status" value="1"/>
</dbReference>
<dbReference type="Gene3D" id="1.10.10.10">
    <property type="entry name" value="Winged helix-like DNA-binding domain superfamily/Winged helix DNA-binding domain"/>
    <property type="match status" value="1"/>
</dbReference>
<dbReference type="Gene3D" id="6.10.250.690">
    <property type="match status" value="1"/>
</dbReference>
<dbReference type="InterPro" id="IPR039420">
    <property type="entry name" value="WalR-like"/>
</dbReference>
<dbReference type="Pfam" id="PF00486">
    <property type="entry name" value="Trans_reg_C"/>
    <property type="match status" value="1"/>
</dbReference>
<feature type="modified residue" description="4-aspartylphosphate" evidence="2">
    <location>
        <position position="51"/>
    </location>
</feature>
<dbReference type="SMART" id="SM00862">
    <property type="entry name" value="Trans_reg_C"/>
    <property type="match status" value="1"/>
</dbReference>
<dbReference type="InterPro" id="IPR001867">
    <property type="entry name" value="OmpR/PhoB-type_DNA-bd"/>
</dbReference>
<dbReference type="PROSITE" id="PS50110">
    <property type="entry name" value="RESPONSE_REGULATORY"/>
    <property type="match status" value="1"/>
</dbReference>
<accession>A0ABV7H687</accession>
<evidence type="ECO:0000259" key="5">
    <source>
        <dbReference type="PROSITE" id="PS51755"/>
    </source>
</evidence>
<proteinExistence type="predicted"/>
<reference evidence="7" key="1">
    <citation type="journal article" date="2019" name="Int. J. Syst. Evol. Microbiol.">
        <title>The Global Catalogue of Microorganisms (GCM) 10K type strain sequencing project: providing services to taxonomists for standard genome sequencing and annotation.</title>
        <authorList>
            <consortium name="The Broad Institute Genomics Platform"/>
            <consortium name="The Broad Institute Genome Sequencing Center for Infectious Disease"/>
            <person name="Wu L."/>
            <person name="Ma J."/>
        </authorList>
    </citation>
    <scope>NUCLEOTIDE SEQUENCE [LARGE SCALE GENOMIC DNA]</scope>
    <source>
        <strain evidence="7">KCTC 52168</strain>
    </source>
</reference>
<keyword evidence="2" id="KW-0597">Phosphoprotein</keyword>
<dbReference type="InterPro" id="IPR016032">
    <property type="entry name" value="Sig_transdc_resp-reg_C-effctor"/>
</dbReference>
<evidence type="ECO:0000259" key="4">
    <source>
        <dbReference type="PROSITE" id="PS50110"/>
    </source>
</evidence>
<protein>
    <submittedName>
        <fullName evidence="6">Response regulator transcription factor</fullName>
    </submittedName>
</protein>
<evidence type="ECO:0000313" key="6">
    <source>
        <dbReference type="EMBL" id="MFC3148131.1"/>
    </source>
</evidence>
<sequence>MQILLIEDDIDLGQAVAEHLEDAGHGVHWVKRLAHASDWLAAHVPDLLLLDLGLPDGDGLAALTRWRQAGMHLPALVLTARVQVADRIAGLRSGADDYLVKPFDLDELLARIDAVMRRTTASAPAADGLRLDAARRCALRGSETIELTAMEWAVLERMARHPGHVFSRTDLEDGLIDAGLSDSHSNSLEVIISRLRKKLGAQAIHTQRGLGYRYAPDDEAPT</sequence>
<gene>
    <name evidence="6" type="ORF">ACFOEN_10800</name>
</gene>
<name>A0ABV7H687_9BURK</name>
<feature type="DNA-binding region" description="OmpR/PhoB-type" evidence="3">
    <location>
        <begin position="121"/>
        <end position="216"/>
    </location>
</feature>
<evidence type="ECO:0000256" key="2">
    <source>
        <dbReference type="PROSITE-ProRule" id="PRU00169"/>
    </source>
</evidence>
<organism evidence="6 7">
    <name type="scientific">Piscinibacterium candidicorallinum</name>
    <dbReference type="NCBI Taxonomy" id="1793872"/>
    <lineage>
        <taxon>Bacteria</taxon>
        <taxon>Pseudomonadati</taxon>
        <taxon>Pseudomonadota</taxon>
        <taxon>Betaproteobacteria</taxon>
        <taxon>Burkholderiales</taxon>
        <taxon>Piscinibacterium</taxon>
    </lineage>
</organism>
<dbReference type="EMBL" id="JBHRTI010000004">
    <property type="protein sequence ID" value="MFC3148131.1"/>
    <property type="molecule type" value="Genomic_DNA"/>
</dbReference>
<feature type="domain" description="OmpR/PhoB-type" evidence="5">
    <location>
        <begin position="121"/>
        <end position="216"/>
    </location>
</feature>
<keyword evidence="7" id="KW-1185">Reference proteome</keyword>
<comment type="caution">
    <text evidence="6">The sequence shown here is derived from an EMBL/GenBank/DDBJ whole genome shotgun (WGS) entry which is preliminary data.</text>
</comment>
<dbReference type="Gene3D" id="3.40.50.2300">
    <property type="match status" value="1"/>
</dbReference>
<dbReference type="PANTHER" id="PTHR48111">
    <property type="entry name" value="REGULATOR OF RPOS"/>
    <property type="match status" value="1"/>
</dbReference>
<dbReference type="SUPFAM" id="SSF46894">
    <property type="entry name" value="C-terminal effector domain of the bipartite response regulators"/>
    <property type="match status" value="1"/>
</dbReference>
<evidence type="ECO:0000256" key="1">
    <source>
        <dbReference type="ARBA" id="ARBA00023125"/>
    </source>
</evidence>
<dbReference type="InterPro" id="IPR011006">
    <property type="entry name" value="CheY-like_superfamily"/>
</dbReference>
<feature type="domain" description="Response regulatory" evidence="4">
    <location>
        <begin position="2"/>
        <end position="116"/>
    </location>
</feature>
<dbReference type="Proteomes" id="UP001595556">
    <property type="component" value="Unassembled WGS sequence"/>
</dbReference>
<evidence type="ECO:0000313" key="7">
    <source>
        <dbReference type="Proteomes" id="UP001595556"/>
    </source>
</evidence>
<evidence type="ECO:0000256" key="3">
    <source>
        <dbReference type="PROSITE-ProRule" id="PRU01091"/>
    </source>
</evidence>
<dbReference type="CDD" id="cd00383">
    <property type="entry name" value="trans_reg_C"/>
    <property type="match status" value="1"/>
</dbReference>
<dbReference type="RefSeq" id="WP_377303782.1">
    <property type="nucleotide sequence ID" value="NZ_CP180191.1"/>
</dbReference>
<dbReference type="InterPro" id="IPR001789">
    <property type="entry name" value="Sig_transdc_resp-reg_receiver"/>
</dbReference>
<dbReference type="SMART" id="SM00448">
    <property type="entry name" value="REC"/>
    <property type="match status" value="1"/>
</dbReference>
<keyword evidence="1 3" id="KW-0238">DNA-binding</keyword>
<dbReference type="PANTHER" id="PTHR48111:SF36">
    <property type="entry name" value="TRANSCRIPTIONAL REGULATORY PROTEIN CUTR"/>
    <property type="match status" value="1"/>
</dbReference>
<dbReference type="InterPro" id="IPR036388">
    <property type="entry name" value="WH-like_DNA-bd_sf"/>
</dbReference>
<dbReference type="Pfam" id="PF00072">
    <property type="entry name" value="Response_reg"/>
    <property type="match status" value="1"/>
</dbReference>